<evidence type="ECO:0000256" key="6">
    <source>
        <dbReference type="SAM" id="Phobius"/>
    </source>
</evidence>
<gene>
    <name evidence="7" type="ordered locus">DEHA2F27192g</name>
</gene>
<dbReference type="OMA" id="LMKHEVF"/>
<feature type="transmembrane region" description="Helical" evidence="6">
    <location>
        <begin position="20"/>
        <end position="40"/>
    </location>
</feature>
<feature type="transmembrane region" description="Helical" evidence="6">
    <location>
        <begin position="220"/>
        <end position="240"/>
    </location>
</feature>
<feature type="transmembrane region" description="Helical" evidence="6">
    <location>
        <begin position="92"/>
        <end position="115"/>
    </location>
</feature>
<dbReference type="eggNOG" id="ENOG502QURG">
    <property type="taxonomic scope" value="Eukaryota"/>
</dbReference>
<comment type="subcellular location">
    <subcellularLocation>
        <location evidence="1">Membrane</location>
        <topology evidence="1">Multi-pass membrane protein</topology>
    </subcellularLocation>
</comment>
<dbReference type="HOGENOM" id="CLU_033465_3_1_1"/>
<dbReference type="PANTHER" id="PTHR31465">
    <property type="entry name" value="PROTEIN RTA1-RELATED"/>
    <property type="match status" value="1"/>
</dbReference>
<dbReference type="GeneID" id="2904273"/>
<protein>
    <submittedName>
        <fullName evidence="7">DEHA2F27192p</fullName>
    </submittedName>
</protein>
<feature type="transmembrane region" description="Helical" evidence="6">
    <location>
        <begin position="174"/>
        <end position="199"/>
    </location>
</feature>
<keyword evidence="4 6" id="KW-1133">Transmembrane helix</keyword>
<evidence type="ECO:0000256" key="5">
    <source>
        <dbReference type="ARBA" id="ARBA00023136"/>
    </source>
</evidence>
<evidence type="ECO:0000256" key="3">
    <source>
        <dbReference type="ARBA" id="ARBA00022692"/>
    </source>
</evidence>
<dbReference type="InterPro" id="IPR007568">
    <property type="entry name" value="RTA1"/>
</dbReference>
<dbReference type="FunCoup" id="Q6BJV1">
    <property type="interactions" value="42"/>
</dbReference>
<organism evidence="7 8">
    <name type="scientific">Debaryomyces hansenii (strain ATCC 36239 / CBS 767 / BCRC 21394 / JCM 1990 / NBRC 0083 / IGC 2968)</name>
    <name type="common">Yeast</name>
    <name type="synonym">Torulaspora hansenii</name>
    <dbReference type="NCBI Taxonomy" id="284592"/>
    <lineage>
        <taxon>Eukaryota</taxon>
        <taxon>Fungi</taxon>
        <taxon>Dikarya</taxon>
        <taxon>Ascomycota</taxon>
        <taxon>Saccharomycotina</taxon>
        <taxon>Pichiomycetes</taxon>
        <taxon>Debaryomycetaceae</taxon>
        <taxon>Debaryomyces</taxon>
    </lineage>
</organism>
<dbReference type="VEuPathDB" id="FungiDB:DEHA2F27192g"/>
<keyword evidence="5 6" id="KW-0472">Membrane</keyword>
<sequence length="318" mass="35921">MINKLEIRDESLETWKAYNYTPSKAAAAIFVVLFGLATIFQVYQIVKTMASKNYTRKEKRVLWIMLPFVLGGVFEFVGYIGRVMSSSDVTSLGPYIIQSILLLVAPALFAATLYMSLGRLIARLECHRLSIIPLKYLTKIFVVGDVVSFLMQAGGGGIMSSGDQSSMKTGERVIIGGLIVQIVFFGMFMVVEVIFHYRVLKHPNECAMFIRNIPSQFNNWNSILFTLLACSILIFIRSIFRLVEYIQGNDGYLISHEAFLYGFDAALMFLNMVIFISQDIGKYYVSFREFKSLNAGNDNYSANPTVTDKESIEESNFK</sequence>
<comment type="similarity">
    <text evidence="2">Belongs to the lipid-translocating exporter (LTE) (TC 9.A.26.1) family.</text>
</comment>
<proteinExistence type="inferred from homology"/>
<dbReference type="RefSeq" id="XP_461520.1">
    <property type="nucleotide sequence ID" value="XM_461520.1"/>
</dbReference>
<dbReference type="EMBL" id="CR382138">
    <property type="protein sequence ID" value="CAG89950.1"/>
    <property type="molecule type" value="Genomic_DNA"/>
</dbReference>
<evidence type="ECO:0000256" key="2">
    <source>
        <dbReference type="ARBA" id="ARBA00009969"/>
    </source>
</evidence>
<feature type="transmembrane region" description="Helical" evidence="6">
    <location>
        <begin position="61"/>
        <end position="80"/>
    </location>
</feature>
<dbReference type="GO" id="GO:0016020">
    <property type="term" value="C:membrane"/>
    <property type="evidence" value="ECO:0007669"/>
    <property type="project" value="UniProtKB-SubCell"/>
</dbReference>
<dbReference type="AlphaFoldDB" id="Q6BJV1"/>
<evidence type="ECO:0000256" key="4">
    <source>
        <dbReference type="ARBA" id="ARBA00022989"/>
    </source>
</evidence>
<dbReference type="PANTHER" id="PTHR31465:SF1">
    <property type="entry name" value="PROTEIN RTA1-RELATED"/>
    <property type="match status" value="1"/>
</dbReference>
<feature type="transmembrane region" description="Helical" evidence="6">
    <location>
        <begin position="260"/>
        <end position="281"/>
    </location>
</feature>
<evidence type="ECO:0000313" key="7">
    <source>
        <dbReference type="EMBL" id="CAG89950.1"/>
    </source>
</evidence>
<dbReference type="Proteomes" id="UP000000599">
    <property type="component" value="Chromosome F"/>
</dbReference>
<reference evidence="7 8" key="1">
    <citation type="journal article" date="2004" name="Nature">
        <title>Genome evolution in yeasts.</title>
        <authorList>
            <consortium name="Genolevures"/>
            <person name="Dujon B."/>
            <person name="Sherman D."/>
            <person name="Fischer G."/>
            <person name="Durrens P."/>
            <person name="Casaregola S."/>
            <person name="Lafontaine I."/>
            <person name="de Montigny J."/>
            <person name="Marck C."/>
            <person name="Neuveglise C."/>
            <person name="Talla E."/>
            <person name="Goffard N."/>
            <person name="Frangeul L."/>
            <person name="Aigle M."/>
            <person name="Anthouard V."/>
            <person name="Babour A."/>
            <person name="Barbe V."/>
            <person name="Barnay S."/>
            <person name="Blanchin S."/>
            <person name="Beckerich J.M."/>
            <person name="Beyne E."/>
            <person name="Bleykasten C."/>
            <person name="Boisrame A."/>
            <person name="Boyer J."/>
            <person name="Cattolico L."/>
            <person name="Confanioleri F."/>
            <person name="de Daruvar A."/>
            <person name="Despons L."/>
            <person name="Fabre E."/>
            <person name="Fairhead C."/>
            <person name="Ferry-Dumazet H."/>
            <person name="Groppi A."/>
            <person name="Hantraye F."/>
            <person name="Hennequin C."/>
            <person name="Jauniaux N."/>
            <person name="Joyet P."/>
            <person name="Kachouri R."/>
            <person name="Kerrest A."/>
            <person name="Koszul R."/>
            <person name="Lemaire M."/>
            <person name="Lesur I."/>
            <person name="Ma L."/>
            <person name="Muller H."/>
            <person name="Nicaud J.M."/>
            <person name="Nikolski M."/>
            <person name="Oztas S."/>
            <person name="Ozier-Kalogeropoulos O."/>
            <person name="Pellenz S."/>
            <person name="Potier S."/>
            <person name="Richard G.F."/>
            <person name="Straub M.L."/>
            <person name="Suleau A."/>
            <person name="Swennene D."/>
            <person name="Tekaia F."/>
            <person name="Wesolowski-Louvel M."/>
            <person name="Westhof E."/>
            <person name="Wirth B."/>
            <person name="Zeniou-Meyer M."/>
            <person name="Zivanovic I."/>
            <person name="Bolotin-Fukuhara M."/>
            <person name="Thierry A."/>
            <person name="Bouchier C."/>
            <person name="Caudron B."/>
            <person name="Scarpelli C."/>
            <person name="Gaillardin C."/>
            <person name="Weissenbach J."/>
            <person name="Wincker P."/>
            <person name="Souciet J.L."/>
        </authorList>
    </citation>
    <scope>NUCLEOTIDE SEQUENCE [LARGE SCALE GENOMIC DNA]</scope>
    <source>
        <strain evidence="8">ATCC 36239 / CBS 767 / BCRC 21394 / JCM 1990 / NBRC 0083 / IGC 2968</strain>
    </source>
</reference>
<dbReference type="Pfam" id="PF04479">
    <property type="entry name" value="RTA1"/>
    <property type="match status" value="1"/>
</dbReference>
<feature type="transmembrane region" description="Helical" evidence="6">
    <location>
        <begin position="136"/>
        <end position="154"/>
    </location>
</feature>
<evidence type="ECO:0000256" key="1">
    <source>
        <dbReference type="ARBA" id="ARBA00004141"/>
    </source>
</evidence>
<keyword evidence="3 6" id="KW-0812">Transmembrane</keyword>
<evidence type="ECO:0000313" key="8">
    <source>
        <dbReference type="Proteomes" id="UP000000599"/>
    </source>
</evidence>
<dbReference type="OrthoDB" id="3358017at2759"/>
<dbReference type="KEGG" id="dha:DEHA2F27192g"/>
<accession>Q6BJV1</accession>
<dbReference type="InParanoid" id="Q6BJV1"/>
<name>Q6BJV1_DEBHA</name>
<keyword evidence="8" id="KW-1185">Reference proteome</keyword>